<dbReference type="EMBL" id="JAVDWU010000009">
    <property type="protein sequence ID" value="MDR7151996.1"/>
    <property type="molecule type" value="Genomic_DNA"/>
</dbReference>
<dbReference type="NCBIfam" id="TIGR01227">
    <property type="entry name" value="hutG"/>
    <property type="match status" value="1"/>
</dbReference>
<dbReference type="InterPro" id="IPR023696">
    <property type="entry name" value="Ureohydrolase_dom_sf"/>
</dbReference>
<evidence type="ECO:0000256" key="4">
    <source>
        <dbReference type="ARBA" id="ARBA00023211"/>
    </source>
</evidence>
<protein>
    <recommendedName>
        <fullName evidence="5 6">Formimidoylglutamase</fullName>
        <ecNumber evidence="5 6">3.5.3.8</ecNumber>
    </recommendedName>
    <alternativeName>
        <fullName evidence="5">Formiminoglutamase</fullName>
    </alternativeName>
    <alternativeName>
        <fullName evidence="5">Formiminoglutamate hydrolase</fullName>
    </alternativeName>
</protein>
<feature type="binding site" evidence="5">
    <location>
        <position position="243"/>
    </location>
    <ligand>
        <name>Mn(2+)</name>
        <dbReference type="ChEBI" id="CHEBI:29035"/>
        <label>2</label>
    </ligand>
</feature>
<dbReference type="Pfam" id="PF00491">
    <property type="entry name" value="Arginase"/>
    <property type="match status" value="1"/>
</dbReference>
<feature type="binding site" evidence="5">
    <location>
        <position position="151"/>
    </location>
    <ligand>
        <name>Mn(2+)</name>
        <dbReference type="ChEBI" id="CHEBI:29035"/>
        <label>2</label>
    </ligand>
</feature>
<feature type="binding site" evidence="5">
    <location>
        <position position="123"/>
    </location>
    <ligand>
        <name>Mn(2+)</name>
        <dbReference type="ChEBI" id="CHEBI:29035"/>
        <label>1</label>
    </ligand>
</feature>
<accession>A0ABU1WSR4</accession>
<reference evidence="8 9" key="1">
    <citation type="submission" date="2023-07" db="EMBL/GenBank/DDBJ databases">
        <title>Sorghum-associated microbial communities from plants grown in Nebraska, USA.</title>
        <authorList>
            <person name="Schachtman D."/>
        </authorList>
    </citation>
    <scope>NUCLEOTIDE SEQUENCE [LARGE SCALE GENOMIC DNA]</scope>
    <source>
        <strain evidence="8 9">4249</strain>
    </source>
</reference>
<proteinExistence type="inferred from homology"/>
<comment type="caution">
    <text evidence="8">The sequence shown here is derived from an EMBL/GenBank/DDBJ whole genome shotgun (WGS) entry which is preliminary data.</text>
</comment>
<keyword evidence="1 5" id="KW-0479">Metal-binding</keyword>
<comment type="pathway">
    <text evidence="5">Amino-acid degradation; L-histidine degradation into L-glutamate; L-glutamate from N-formimidoyl-L-glutamate (hydrolase route): step 1/1.</text>
</comment>
<keyword evidence="4 5" id="KW-0464">Manganese</keyword>
<dbReference type="RefSeq" id="WP_310320304.1">
    <property type="nucleotide sequence ID" value="NZ_JAVDWU010000009.1"/>
</dbReference>
<dbReference type="HAMAP" id="MF_00737">
    <property type="entry name" value="Formimidoylglutam"/>
    <property type="match status" value="1"/>
</dbReference>
<evidence type="ECO:0000256" key="5">
    <source>
        <dbReference type="HAMAP-Rule" id="MF_00737"/>
    </source>
</evidence>
<dbReference type="Gene3D" id="3.40.800.10">
    <property type="entry name" value="Ureohydrolase domain"/>
    <property type="match status" value="1"/>
</dbReference>
<dbReference type="PROSITE" id="PS51409">
    <property type="entry name" value="ARGINASE_2"/>
    <property type="match status" value="1"/>
</dbReference>
<feature type="binding site" evidence="5">
    <location>
        <position position="241"/>
    </location>
    <ligand>
        <name>Mn(2+)</name>
        <dbReference type="ChEBI" id="CHEBI:29035"/>
        <label>2</label>
    </ligand>
</feature>
<comment type="catalytic activity">
    <reaction evidence="5">
        <text>N-formimidoyl-L-glutamate + H2O = formamide + L-glutamate</text>
        <dbReference type="Rhea" id="RHEA:22492"/>
        <dbReference type="ChEBI" id="CHEBI:15377"/>
        <dbReference type="ChEBI" id="CHEBI:16397"/>
        <dbReference type="ChEBI" id="CHEBI:29985"/>
        <dbReference type="ChEBI" id="CHEBI:58928"/>
        <dbReference type="EC" id="3.5.3.8"/>
    </reaction>
</comment>
<evidence type="ECO:0000313" key="9">
    <source>
        <dbReference type="Proteomes" id="UP001265700"/>
    </source>
</evidence>
<gene>
    <name evidence="5" type="primary">hutG</name>
    <name evidence="8" type="ORF">J2W49_003972</name>
</gene>
<keyword evidence="2 5" id="KW-0378">Hydrolase</keyword>
<feature type="binding site" evidence="5">
    <location>
        <position position="153"/>
    </location>
    <ligand>
        <name>Mn(2+)</name>
        <dbReference type="ChEBI" id="CHEBI:29035"/>
        <label>1</label>
    </ligand>
</feature>
<dbReference type="InterPro" id="IPR005923">
    <property type="entry name" value="HutG"/>
</dbReference>
<dbReference type="EC" id="3.5.3.8" evidence="5 6"/>
<keyword evidence="3 5" id="KW-0369">Histidine metabolism</keyword>
<organism evidence="8 9">
    <name type="scientific">Hydrogenophaga palleronii</name>
    <dbReference type="NCBI Taxonomy" id="65655"/>
    <lineage>
        <taxon>Bacteria</taxon>
        <taxon>Pseudomonadati</taxon>
        <taxon>Pseudomonadota</taxon>
        <taxon>Betaproteobacteria</taxon>
        <taxon>Burkholderiales</taxon>
        <taxon>Comamonadaceae</taxon>
        <taxon>Hydrogenophaga</taxon>
    </lineage>
</organism>
<dbReference type="Proteomes" id="UP001265700">
    <property type="component" value="Unassembled WGS sequence"/>
</dbReference>
<name>A0ABU1WSR4_9BURK</name>
<evidence type="ECO:0000256" key="1">
    <source>
        <dbReference type="ARBA" id="ARBA00022723"/>
    </source>
</evidence>
<sequence length="317" mass="33123">MNALVWQGRDDPEEVGVSTRWHHHVQPFGPASTGGVALMGFAVDEGVRRNAGRVGAADGPRALRGALAGLPVLGEPALWDAGDVTCPAGTAEGALEAAQDALAQRVAAAIAQGCLPLVLGGGHEVAWGTFQGIARARPDLRRILIVNFDAHFDLRMAARANSGTPFRQMAEWCQSSGRPFCYHVLGISRYANTQALFDRAKALGVRHVLDDALQSEGYVAEAREALLQDLADCEAVYLTVCLDVLPGGQAPGVSAPAALGVPLAHVQTLMNTVLASGKVLAADVAELNPGLDRDGLTARVAARLVARIARAVQQGLA</sequence>
<keyword evidence="9" id="KW-1185">Reference proteome</keyword>
<comment type="function">
    <text evidence="5">Catalyzes the conversion of N-formimidoyl-L-glutamate to L-glutamate and formamide.</text>
</comment>
<comment type="cofactor">
    <cofactor evidence="5">
        <name>Mn(2+)</name>
        <dbReference type="ChEBI" id="CHEBI:29035"/>
    </cofactor>
    <text evidence="5">Binds 2 manganese ions per subunit.</text>
</comment>
<dbReference type="GO" id="GO:0050415">
    <property type="term" value="F:formimidoylglutamase activity"/>
    <property type="evidence" value="ECO:0007669"/>
    <property type="project" value="UniProtKB-EC"/>
</dbReference>
<evidence type="ECO:0000313" key="8">
    <source>
        <dbReference type="EMBL" id="MDR7151996.1"/>
    </source>
</evidence>
<comment type="similarity">
    <text evidence="5 7">Belongs to the arginase family.</text>
</comment>
<dbReference type="CDD" id="cd09988">
    <property type="entry name" value="Formimidoylglutamase"/>
    <property type="match status" value="1"/>
</dbReference>
<feature type="binding site" evidence="5">
    <location>
        <position position="149"/>
    </location>
    <ligand>
        <name>Mn(2+)</name>
        <dbReference type="ChEBI" id="CHEBI:29035"/>
        <label>1</label>
    </ligand>
</feature>
<evidence type="ECO:0000256" key="6">
    <source>
        <dbReference type="NCBIfam" id="TIGR01227"/>
    </source>
</evidence>
<dbReference type="SUPFAM" id="SSF52768">
    <property type="entry name" value="Arginase/deacetylase"/>
    <property type="match status" value="1"/>
</dbReference>
<evidence type="ECO:0000256" key="3">
    <source>
        <dbReference type="ARBA" id="ARBA00022808"/>
    </source>
</evidence>
<dbReference type="PANTHER" id="PTHR11358">
    <property type="entry name" value="ARGINASE/AGMATINASE"/>
    <property type="match status" value="1"/>
</dbReference>
<evidence type="ECO:0000256" key="2">
    <source>
        <dbReference type="ARBA" id="ARBA00022801"/>
    </source>
</evidence>
<feature type="binding site" evidence="5">
    <location>
        <position position="149"/>
    </location>
    <ligand>
        <name>Mn(2+)</name>
        <dbReference type="ChEBI" id="CHEBI:29035"/>
        <label>2</label>
    </ligand>
</feature>
<dbReference type="PANTHER" id="PTHR11358:SF35">
    <property type="entry name" value="FORMIMIDOYLGLUTAMASE"/>
    <property type="match status" value="1"/>
</dbReference>
<feature type="binding site" evidence="5">
    <location>
        <position position="241"/>
    </location>
    <ligand>
        <name>Mn(2+)</name>
        <dbReference type="ChEBI" id="CHEBI:29035"/>
        <label>1</label>
    </ligand>
</feature>
<evidence type="ECO:0000256" key="7">
    <source>
        <dbReference type="PROSITE-ProRule" id="PRU00742"/>
    </source>
</evidence>
<dbReference type="InterPro" id="IPR006035">
    <property type="entry name" value="Ureohydrolase"/>
</dbReference>